<dbReference type="RefSeq" id="WP_005007234.1">
    <property type="nucleotide sequence ID" value="NZ_HG422173.1"/>
</dbReference>
<dbReference type="AlphaFoldDB" id="M1YX72"/>
<keyword evidence="3" id="KW-1185">Reference proteome</keyword>
<proteinExistence type="predicted"/>
<evidence type="ECO:0000313" key="3">
    <source>
        <dbReference type="Proteomes" id="UP000011704"/>
    </source>
</evidence>
<keyword evidence="1" id="KW-0812">Transmembrane</keyword>
<protein>
    <submittedName>
        <fullName evidence="2">Uncharacterized protein</fullName>
    </submittedName>
</protein>
<dbReference type="EMBL" id="CAQJ01000027">
    <property type="protein sequence ID" value="CCQ90084.1"/>
    <property type="molecule type" value="Genomic_DNA"/>
</dbReference>
<accession>M1YX72</accession>
<dbReference type="Proteomes" id="UP000011704">
    <property type="component" value="Unassembled WGS sequence"/>
</dbReference>
<comment type="caution">
    <text evidence="2">The sequence shown here is derived from an EMBL/GenBank/DDBJ whole genome shotgun (WGS) entry which is preliminary data.</text>
</comment>
<gene>
    <name evidence="2" type="ORF">NITGR_240003</name>
</gene>
<name>M1YX72_NITG3</name>
<dbReference type="HOGENOM" id="CLU_1382853_0_0_0"/>
<keyword evidence="1" id="KW-1133">Transmembrane helix</keyword>
<dbReference type="InParanoid" id="M1YX72"/>
<sequence length="197" mass="22772">MDNKEIFNAYLEDYFGRERLESWANPFSANPEMEKDFEDIKQNISMLFPNQKGVVYFTAAYGSGLNPQRALERARNWHVHGVWPSSLLESSRYQEQTKLVSLLADDLFVTLPNEFTTNTEIRSAQSKSEEIDDIKVSTKTLSENRTHKYKGYLDKLSRNLIFGNVVFLTIAGIFVVFASDLVSYLRTEISFFTHLFL</sequence>
<evidence type="ECO:0000256" key="1">
    <source>
        <dbReference type="SAM" id="Phobius"/>
    </source>
</evidence>
<evidence type="ECO:0000313" key="2">
    <source>
        <dbReference type="EMBL" id="CCQ90084.1"/>
    </source>
</evidence>
<reference evidence="2 3" key="1">
    <citation type="journal article" date="2013" name="Front. Microbiol.">
        <title>The genome of Nitrospina gracilis illuminates the metabolism and evolution of the major marine nitrite oxidizer.</title>
        <authorList>
            <person name="Luecker S."/>
            <person name="Nowka B."/>
            <person name="Rattei T."/>
            <person name="Spieck E."/>
            <person name="and Daims H."/>
        </authorList>
    </citation>
    <scope>NUCLEOTIDE SEQUENCE [LARGE SCALE GENOMIC DNA]</scope>
    <source>
        <strain evidence="2 3">3/211</strain>
    </source>
</reference>
<keyword evidence="1" id="KW-0472">Membrane</keyword>
<feature type="transmembrane region" description="Helical" evidence="1">
    <location>
        <begin position="160"/>
        <end position="178"/>
    </location>
</feature>
<organism evidence="2 3">
    <name type="scientific">Nitrospina gracilis (strain 3/211)</name>
    <dbReference type="NCBI Taxonomy" id="1266370"/>
    <lineage>
        <taxon>Bacteria</taxon>
        <taxon>Pseudomonadati</taxon>
        <taxon>Nitrospinota/Tectimicrobiota group</taxon>
        <taxon>Nitrospinota</taxon>
        <taxon>Nitrospinia</taxon>
        <taxon>Nitrospinales</taxon>
        <taxon>Nitrospinaceae</taxon>
        <taxon>Nitrospina</taxon>
    </lineage>
</organism>
<dbReference type="STRING" id="1266370.NITGR_240003"/>